<dbReference type="GeneID" id="300259119"/>
<proteinExistence type="predicted"/>
<dbReference type="OrthoDB" id="372741at2157"/>
<accession>A0A2A2H8C7</accession>
<sequence length="98" mass="11254">MSCRVDERRILAALNQLERKTGKPMRKNFLNKVYLNRKKDAKLTLLSFVTNKSESKIAGELISQHIKNFENENGRLEILAKELLKVSKCIKDVGIPVE</sequence>
<keyword evidence="2" id="KW-1185">Reference proteome</keyword>
<dbReference type="RefSeq" id="WP_048082527.1">
    <property type="nucleotide sequence ID" value="NZ_LMVM01000004.1"/>
</dbReference>
<name>A0A2A2H8C7_METBR</name>
<comment type="caution">
    <text evidence="1">The sequence shown here is derived from an EMBL/GenBank/DDBJ whole genome shotgun (WGS) entry which is preliminary data.</text>
</comment>
<evidence type="ECO:0000313" key="1">
    <source>
        <dbReference type="EMBL" id="PAV05513.1"/>
    </source>
</evidence>
<reference evidence="1 2" key="1">
    <citation type="journal article" date="2017" name="BMC Genomics">
        <title>Genomic analysis of methanogenic archaea reveals a shift towards energy conservation.</title>
        <authorList>
            <person name="Gilmore S.P."/>
            <person name="Henske J.K."/>
            <person name="Sexton J.A."/>
            <person name="Solomon K.V."/>
            <person name="Seppala S."/>
            <person name="Yoo J.I."/>
            <person name="Huyett L.M."/>
            <person name="Pressman A."/>
            <person name="Cogan J.Z."/>
            <person name="Kivenson V."/>
            <person name="Peng X."/>
            <person name="Tan Y."/>
            <person name="Valentine D.L."/>
            <person name="O'Malley M.A."/>
        </authorList>
    </citation>
    <scope>NUCLEOTIDE SEQUENCE [LARGE SCALE GENOMIC DNA]</scope>
    <source>
        <strain evidence="1 2">M.o.H.</strain>
    </source>
</reference>
<evidence type="ECO:0000313" key="2">
    <source>
        <dbReference type="Proteomes" id="UP000217784"/>
    </source>
</evidence>
<dbReference type="AlphaFoldDB" id="A0A2A2H8C7"/>
<gene>
    <name evidence="1" type="ORF">ASJ80_09055</name>
</gene>
<dbReference type="EMBL" id="LMVM01000004">
    <property type="protein sequence ID" value="PAV05513.1"/>
    <property type="molecule type" value="Genomic_DNA"/>
</dbReference>
<dbReference type="Proteomes" id="UP000217784">
    <property type="component" value="Unassembled WGS sequence"/>
</dbReference>
<protein>
    <submittedName>
        <fullName evidence="1">Uncharacterized protein</fullName>
    </submittedName>
</protein>
<organism evidence="1 2">
    <name type="scientific">Methanobacterium bryantii</name>
    <dbReference type="NCBI Taxonomy" id="2161"/>
    <lineage>
        <taxon>Archaea</taxon>
        <taxon>Methanobacteriati</taxon>
        <taxon>Methanobacteriota</taxon>
        <taxon>Methanomada group</taxon>
        <taxon>Methanobacteria</taxon>
        <taxon>Methanobacteriales</taxon>
        <taxon>Methanobacteriaceae</taxon>
        <taxon>Methanobacterium</taxon>
    </lineage>
</organism>